<evidence type="ECO:0000313" key="1">
    <source>
        <dbReference type="EMBL" id="KRY14775.1"/>
    </source>
</evidence>
<proteinExistence type="predicted"/>
<accession>A0A0V0ZQ72</accession>
<comment type="caution">
    <text evidence="1">The sequence shown here is derived from an EMBL/GenBank/DDBJ whole genome shotgun (WGS) entry which is preliminary data.</text>
</comment>
<reference evidence="1 2" key="1">
    <citation type="submission" date="2015-01" db="EMBL/GenBank/DDBJ databases">
        <title>Evolution of Trichinella species and genotypes.</title>
        <authorList>
            <person name="Korhonen P.K."/>
            <person name="Edoardo P."/>
            <person name="Giuseppe L.R."/>
            <person name="Gasser R.B."/>
        </authorList>
    </citation>
    <scope>NUCLEOTIDE SEQUENCE [LARGE SCALE GENOMIC DNA]</scope>
    <source>
        <strain evidence="1">ISS2496</strain>
    </source>
</reference>
<keyword evidence="2" id="KW-1185">Reference proteome</keyword>
<protein>
    <submittedName>
        <fullName evidence="1">Uncharacterized protein</fullName>
    </submittedName>
</protein>
<evidence type="ECO:0000313" key="2">
    <source>
        <dbReference type="Proteomes" id="UP000054783"/>
    </source>
</evidence>
<name>A0A0V0ZQ72_9BILA</name>
<organism evidence="1 2">
    <name type="scientific">Trichinella patagoniensis</name>
    <dbReference type="NCBI Taxonomy" id="990121"/>
    <lineage>
        <taxon>Eukaryota</taxon>
        <taxon>Metazoa</taxon>
        <taxon>Ecdysozoa</taxon>
        <taxon>Nematoda</taxon>
        <taxon>Enoplea</taxon>
        <taxon>Dorylaimia</taxon>
        <taxon>Trichinellida</taxon>
        <taxon>Trichinellidae</taxon>
        <taxon>Trichinella</taxon>
    </lineage>
</organism>
<dbReference type="AlphaFoldDB" id="A0A0V0ZQ72"/>
<dbReference type="Proteomes" id="UP000054783">
    <property type="component" value="Unassembled WGS sequence"/>
</dbReference>
<sequence>MMWIEMRKKRLVFVGGLSGEKSAPMMATPTSVTKNVQVKAGRLANCTVMVFLPSWRTGVPLIVCSIGLFDTGCSGCFCEPVAGSKLTAAPVSIKNRRLDILSIMYRQR</sequence>
<gene>
    <name evidence="1" type="ORF">T12_1177</name>
</gene>
<dbReference type="EMBL" id="JYDQ01000109">
    <property type="protein sequence ID" value="KRY14775.1"/>
    <property type="molecule type" value="Genomic_DNA"/>
</dbReference>